<sequence>MNWVARHQSTATASNIAPIAPRARGLCLCQYGAATLDTSASGSARLAGRWWTAGQMAAHLSWHLSRLAVCEQTIFSGRFGSWAKSPRVPICRRGDAPSTGADRCRRAWARGRGEDDGEGTASGRLCGPRPGRPGAGAANAVDPQAKCTSQLRGPRTPPADMARMAMVVMMMDYGHHPCASLGGRARNIARALQQGSRPADQEAPACVRGPQRHPLVYPALCCPPRLPTSPQVHSQAWTLPHPKQSSCSSPVQPSSQAQAAKRFVFVLLLAHALRRFLLTESSRGTPSLSLQEPLPTFMHACARPTAARSLSPGTRPSTQMLALRPAALNI</sequence>
<feature type="region of interest" description="Disordered" evidence="1">
    <location>
        <begin position="111"/>
        <end position="158"/>
    </location>
</feature>
<feature type="region of interest" description="Disordered" evidence="1">
    <location>
        <begin position="233"/>
        <end position="253"/>
    </location>
</feature>
<comment type="caution">
    <text evidence="2">The sequence shown here is derived from an EMBL/GenBank/DDBJ whole genome shotgun (WGS) entry which is preliminary data.</text>
</comment>
<reference evidence="2 3" key="1">
    <citation type="submission" date="2016-07" db="EMBL/GenBank/DDBJ databases">
        <title>Pervasive Adenine N6-methylation of Active Genes in Fungi.</title>
        <authorList>
            <consortium name="DOE Joint Genome Institute"/>
            <person name="Mondo S.J."/>
            <person name="Dannebaum R.O."/>
            <person name="Kuo R.C."/>
            <person name="Labutti K."/>
            <person name="Haridas S."/>
            <person name="Kuo A."/>
            <person name="Salamov A."/>
            <person name="Ahrendt S.R."/>
            <person name="Lipzen A."/>
            <person name="Sullivan W."/>
            <person name="Andreopoulos W.B."/>
            <person name="Clum A."/>
            <person name="Lindquist E."/>
            <person name="Daum C."/>
            <person name="Ramamoorthy G.K."/>
            <person name="Gryganskyi A."/>
            <person name="Culley D."/>
            <person name="Magnuson J.K."/>
            <person name="James T.Y."/>
            <person name="O'Malley M.A."/>
            <person name="Stajich J.E."/>
            <person name="Spatafora J.W."/>
            <person name="Visel A."/>
            <person name="Grigoriev I.V."/>
        </authorList>
    </citation>
    <scope>NUCLEOTIDE SEQUENCE [LARGE SCALE GENOMIC DNA]</scope>
    <source>
        <strain evidence="2 3">CBS 115471</strain>
    </source>
</reference>
<keyword evidence="3" id="KW-1185">Reference proteome</keyword>
<evidence type="ECO:0000313" key="2">
    <source>
        <dbReference type="EMBL" id="ORY14892.1"/>
    </source>
</evidence>
<accession>A0A1Y1ZXB5</accession>
<evidence type="ECO:0000256" key="1">
    <source>
        <dbReference type="SAM" id="MobiDB-lite"/>
    </source>
</evidence>
<proteinExistence type="predicted"/>
<evidence type="ECO:0000313" key="3">
    <source>
        <dbReference type="Proteomes" id="UP000193144"/>
    </source>
</evidence>
<protein>
    <submittedName>
        <fullName evidence="2">Uncharacterized protein</fullName>
    </submittedName>
</protein>
<dbReference type="AlphaFoldDB" id="A0A1Y1ZXB5"/>
<feature type="compositionally biased region" description="Low complexity" evidence="1">
    <location>
        <begin position="242"/>
        <end position="253"/>
    </location>
</feature>
<gene>
    <name evidence="2" type="ORF">BCR34DRAFT_201678</name>
</gene>
<dbReference type="Proteomes" id="UP000193144">
    <property type="component" value="Unassembled WGS sequence"/>
</dbReference>
<dbReference type="EMBL" id="MCFA01000029">
    <property type="protein sequence ID" value="ORY14892.1"/>
    <property type="molecule type" value="Genomic_DNA"/>
</dbReference>
<organism evidence="2 3">
    <name type="scientific">Clohesyomyces aquaticus</name>
    <dbReference type="NCBI Taxonomy" id="1231657"/>
    <lineage>
        <taxon>Eukaryota</taxon>
        <taxon>Fungi</taxon>
        <taxon>Dikarya</taxon>
        <taxon>Ascomycota</taxon>
        <taxon>Pezizomycotina</taxon>
        <taxon>Dothideomycetes</taxon>
        <taxon>Pleosporomycetidae</taxon>
        <taxon>Pleosporales</taxon>
        <taxon>Lindgomycetaceae</taxon>
        <taxon>Clohesyomyces</taxon>
    </lineage>
</organism>
<name>A0A1Y1ZXB5_9PLEO</name>